<accession>A0A382VCR9</accession>
<organism evidence="1">
    <name type="scientific">marine metagenome</name>
    <dbReference type="NCBI Taxonomy" id="408172"/>
    <lineage>
        <taxon>unclassified sequences</taxon>
        <taxon>metagenomes</taxon>
        <taxon>ecological metagenomes</taxon>
    </lineage>
</organism>
<evidence type="ECO:0000313" key="1">
    <source>
        <dbReference type="EMBL" id="SVD44269.1"/>
    </source>
</evidence>
<feature type="non-terminal residue" evidence="1">
    <location>
        <position position="55"/>
    </location>
</feature>
<name>A0A382VCR9_9ZZZZ</name>
<gene>
    <name evidence="1" type="ORF">METZ01_LOCUS397123</name>
</gene>
<dbReference type="EMBL" id="UINC01150943">
    <property type="protein sequence ID" value="SVD44269.1"/>
    <property type="molecule type" value="Genomic_DNA"/>
</dbReference>
<protein>
    <submittedName>
        <fullName evidence="1">Uncharacterized protein</fullName>
    </submittedName>
</protein>
<dbReference type="AlphaFoldDB" id="A0A382VCR9"/>
<reference evidence="1" key="1">
    <citation type="submission" date="2018-05" db="EMBL/GenBank/DDBJ databases">
        <authorList>
            <person name="Lanie J.A."/>
            <person name="Ng W.-L."/>
            <person name="Kazmierczak K.M."/>
            <person name="Andrzejewski T.M."/>
            <person name="Davidsen T.M."/>
            <person name="Wayne K.J."/>
            <person name="Tettelin H."/>
            <person name="Glass J.I."/>
            <person name="Rusch D."/>
            <person name="Podicherti R."/>
            <person name="Tsui H.-C.T."/>
            <person name="Winkler M.E."/>
        </authorList>
    </citation>
    <scope>NUCLEOTIDE SEQUENCE</scope>
</reference>
<proteinExistence type="predicted"/>
<sequence>MNRPIYAFYGHHKCATMSLNTLSGAVCKRIGRNFLVVYNEDQFSRNLDKYCQDNN</sequence>